<dbReference type="RefSeq" id="WP_024913922.1">
    <property type="nucleotide sequence ID" value="NZ_CP007044.2"/>
</dbReference>
<dbReference type="HOGENOM" id="CLU_152554_4_0_6"/>
<dbReference type="Proteomes" id="UP000019030">
    <property type="component" value="Chromosome"/>
</dbReference>
<evidence type="ECO:0008006" key="3">
    <source>
        <dbReference type="Google" id="ProtNLM"/>
    </source>
</evidence>
<evidence type="ECO:0000313" key="2">
    <source>
        <dbReference type="Proteomes" id="UP000019030"/>
    </source>
</evidence>
<accession>W0LGH2</accession>
<protein>
    <recommendedName>
        <fullName evidence="3">Cytoplasmic protein</fullName>
    </recommendedName>
</protein>
<reference evidence="1 2" key="1">
    <citation type="submission" date="2014-01" db="EMBL/GenBank/DDBJ databases">
        <title>Isolation of Serratia multitudinisentens RB-25 from Ex-Landfill site.</title>
        <authorList>
            <person name="Robson E.H.J."/>
        </authorList>
    </citation>
    <scope>NUCLEOTIDE SEQUENCE [LARGE SCALE GENOMIC DNA]</scope>
    <source>
        <strain evidence="1 2">RB-25</strain>
    </source>
</reference>
<dbReference type="KEGG" id="sfo:Z042_19115"/>
<dbReference type="OrthoDB" id="6476622at2"/>
<dbReference type="EMBL" id="CP007044">
    <property type="protein sequence ID" value="AHG21484.1"/>
    <property type="molecule type" value="Genomic_DNA"/>
</dbReference>
<sequence length="122" mass="14529">MELKPQSDDIGQQVFDWYDKKWNLRTPFSKKKPLTLDTSLSTGKYPWIWEDGLEIMEEYFELFKVDITGFNFMKYWPQEISIISALLSLLKPRSKCNKNQEPEPLTIRMLIESAKAGRWLYD</sequence>
<dbReference type="InterPro" id="IPR010862">
    <property type="entry name" value="DUF1493"/>
</dbReference>
<reference evidence="1 2" key="2">
    <citation type="submission" date="2015-03" db="EMBL/GenBank/DDBJ databases">
        <authorList>
            <person name="Chan K.-G."/>
        </authorList>
    </citation>
    <scope>NUCLEOTIDE SEQUENCE [LARGE SCALE GENOMIC DNA]</scope>
    <source>
        <strain evidence="1 2">RB-25</strain>
    </source>
</reference>
<evidence type="ECO:0000313" key="1">
    <source>
        <dbReference type="EMBL" id="AHG21484.1"/>
    </source>
</evidence>
<dbReference type="eggNOG" id="ENOG50336KW">
    <property type="taxonomic scope" value="Bacteria"/>
</dbReference>
<proteinExistence type="predicted"/>
<organism evidence="1 2">
    <name type="scientific">Chania multitudinisentens RB-25</name>
    <dbReference type="NCBI Taxonomy" id="1441930"/>
    <lineage>
        <taxon>Bacteria</taxon>
        <taxon>Pseudomonadati</taxon>
        <taxon>Pseudomonadota</taxon>
        <taxon>Gammaproteobacteria</taxon>
        <taxon>Enterobacterales</taxon>
        <taxon>Yersiniaceae</taxon>
        <taxon>Chania</taxon>
    </lineage>
</organism>
<dbReference type="AlphaFoldDB" id="W0LGH2"/>
<name>W0LGH2_9GAMM</name>
<keyword evidence="2" id="KW-1185">Reference proteome</keyword>
<gene>
    <name evidence="1" type="ORF">Z042_19115</name>
</gene>
<dbReference type="Pfam" id="PF07377">
    <property type="entry name" value="DUF1493"/>
    <property type="match status" value="1"/>
</dbReference>
<dbReference type="STRING" id="1441930.Z042_19115"/>